<keyword evidence="2" id="KW-0812">Transmembrane</keyword>
<dbReference type="HOGENOM" id="CLU_354824_0_0_10"/>
<dbReference type="PANTHER" id="PTHR30441">
    <property type="entry name" value="DUF748 DOMAIN-CONTAINING PROTEIN"/>
    <property type="match status" value="1"/>
</dbReference>
<dbReference type="Pfam" id="PF05359">
    <property type="entry name" value="DUF748"/>
    <property type="match status" value="2"/>
</dbReference>
<evidence type="ECO:0000313" key="4">
    <source>
        <dbReference type="Proteomes" id="UP000006657"/>
    </source>
</evidence>
<dbReference type="AlphaFoldDB" id="F9Z4U6"/>
<evidence type="ECO:0000256" key="1">
    <source>
        <dbReference type="SAM" id="MobiDB-lite"/>
    </source>
</evidence>
<feature type="compositionally biased region" description="Low complexity" evidence="1">
    <location>
        <begin position="159"/>
        <end position="170"/>
    </location>
</feature>
<sequence length="791" mass="88309">MQNTYIIYKFLTMKILKISTITVAVLVAVFIIIACIFPPIAKNYINKHSKELIGRQINIKGLYINIFTGYARITDFQLLEANDLDTFVSFDTLSVDMSLHRLLANEVRINHISLTNPSVKVLQQGSEFNFDDLLALGSTDTLSADSPAAQPVASSTLQSPASDSLSPASPATTSANPLAIALYNISIQGGHILYKDLERNSVWQMENFGLQIPGVYFSGQNTDVGIALNFNDGGHLQTAIQYNMEAGNYLLDIDLTNFSIAPIQPYLTDFTRISTIGGILNTHLNIEGNAEHVTELVVRGNLGINHLSLADASHKEVLATDSIYIDMETINPGKAIFHFNTIAVNGIKTGFELRKDGNTMSDLFPETPEDTVRGAAEQTPAAGPQTTATAPDFKVSTFRINNSLFTFKDQTLRHPFTFSLENINLVADQLSLTQENKAKVSSTLKNGGTIIFNYEGKLDDLSNTDILLSIKNLDLKTFTPYSMQYFGYPLQKGILSFSSVNNIRKSMLDGRNNLNIAKCEVGNKHKDPKPDYNIPLKTALYLIKDKDDLIRMDLPVKGDINSPEFSYRKIIFKTLTNLLVKVAVSPVNFLANSLGFSPEKLKNLPFEAVQNDFTPEQLTQINQLAEIIKAKPEMTLLLEQFVNVQQSKVQLADFYVKRNYYLQQHPEKSQTTLLPIDYSKIMEIDTKDIQFLNYVGTQVSEDKKTAYLDDQLLSLADSTQLNQLTHQLMDRRNQVLKEYLLRQEVPEKCIRISTATAEKLVAYKGKNQYTIGLVFAGDEPDPELIAEETEN</sequence>
<keyword evidence="4" id="KW-1185">Reference proteome</keyword>
<keyword evidence="2" id="KW-0472">Membrane</keyword>
<dbReference type="KEGG" id="osp:Odosp_0360"/>
<dbReference type="GO" id="GO:0090313">
    <property type="term" value="P:regulation of protein targeting to membrane"/>
    <property type="evidence" value="ECO:0007669"/>
    <property type="project" value="TreeGrafter"/>
</dbReference>
<feature type="region of interest" description="Disordered" evidence="1">
    <location>
        <begin position="145"/>
        <end position="170"/>
    </location>
</feature>
<dbReference type="STRING" id="709991.Odosp_0360"/>
<dbReference type="InterPro" id="IPR052894">
    <property type="entry name" value="AsmA-related"/>
</dbReference>
<dbReference type="eggNOG" id="COG2982">
    <property type="taxonomic scope" value="Bacteria"/>
</dbReference>
<keyword evidence="2" id="KW-1133">Transmembrane helix</keyword>
<proteinExistence type="predicted"/>
<evidence type="ECO:0008006" key="5">
    <source>
        <dbReference type="Google" id="ProtNLM"/>
    </source>
</evidence>
<dbReference type="PaxDb" id="709991-Odosp_0360"/>
<dbReference type="EMBL" id="CP002544">
    <property type="protein sequence ID" value="ADY31455.1"/>
    <property type="molecule type" value="Genomic_DNA"/>
</dbReference>
<organism evidence="3 4">
    <name type="scientific">Odoribacter splanchnicus (strain ATCC 29572 / DSM 20712 / CIP 104287 / JCM 15291 / NCTC 10825 / 1651/6)</name>
    <name type="common">Bacteroides splanchnicus</name>
    <dbReference type="NCBI Taxonomy" id="709991"/>
    <lineage>
        <taxon>Bacteria</taxon>
        <taxon>Pseudomonadati</taxon>
        <taxon>Bacteroidota</taxon>
        <taxon>Bacteroidia</taxon>
        <taxon>Bacteroidales</taxon>
        <taxon>Odoribacteraceae</taxon>
        <taxon>Odoribacter</taxon>
    </lineage>
</organism>
<name>F9Z4U6_ODOSD</name>
<accession>F9Z4U6</accession>
<reference evidence="3 4" key="1">
    <citation type="journal article" date="2011" name="Stand. Genomic Sci.">
        <title>Complete genome sequence of Odoribacter splanchnicus type strain (1651/6).</title>
        <authorList>
            <consortium name="US DOE Joint Genome Institute (JGI-PGF)"/>
            <person name="Goker M."/>
            <person name="Gronow S."/>
            <person name="Zeytun A."/>
            <person name="Nolan M."/>
            <person name="Lucas S."/>
            <person name="Lapidus A."/>
            <person name="Hammon N."/>
            <person name="Deshpande S."/>
            <person name="Cheng J.F."/>
            <person name="Pitluck S."/>
            <person name="Liolios K."/>
            <person name="Pagani I."/>
            <person name="Ivanova N."/>
            <person name="Mavromatis K."/>
            <person name="Ovchinikova G."/>
            <person name="Pati A."/>
            <person name="Tapia R."/>
            <person name="Han C."/>
            <person name="Goodwin L."/>
            <person name="Chen A."/>
            <person name="Palaniappan K."/>
            <person name="Land M."/>
            <person name="Hauser L."/>
            <person name="Jeffries C.D."/>
            <person name="Brambilla E.M."/>
            <person name="Rohde M."/>
            <person name="Detter J.C."/>
            <person name="Woyke T."/>
            <person name="Bristow J."/>
            <person name="Markowitz V."/>
            <person name="Hugenholtz P."/>
            <person name="Eisen J.A."/>
            <person name="Kyrpides N.C."/>
            <person name="Klenk H.P."/>
        </authorList>
    </citation>
    <scope>NUCLEOTIDE SEQUENCE [LARGE SCALE GENOMIC DNA]</scope>
    <source>
        <strain evidence="4">ATCC 29572 / DSM 20712 / JCM 15291 / NCTC 10825 / 1651/6</strain>
    </source>
</reference>
<evidence type="ECO:0000313" key="3">
    <source>
        <dbReference type="EMBL" id="ADY31455.1"/>
    </source>
</evidence>
<protein>
    <recommendedName>
        <fullName evidence="5">DUF748 domain-containing protein</fullName>
    </recommendedName>
</protein>
<dbReference type="GO" id="GO:0005886">
    <property type="term" value="C:plasma membrane"/>
    <property type="evidence" value="ECO:0007669"/>
    <property type="project" value="TreeGrafter"/>
</dbReference>
<gene>
    <name evidence="3" type="ordered locus">Odosp_0360</name>
</gene>
<evidence type="ECO:0000256" key="2">
    <source>
        <dbReference type="SAM" id="Phobius"/>
    </source>
</evidence>
<dbReference type="InterPro" id="IPR008023">
    <property type="entry name" value="DUF748"/>
</dbReference>
<feature type="transmembrane region" description="Helical" evidence="2">
    <location>
        <begin position="21"/>
        <end position="41"/>
    </location>
</feature>
<dbReference type="PANTHER" id="PTHR30441:SF8">
    <property type="entry name" value="DUF748 DOMAIN-CONTAINING PROTEIN"/>
    <property type="match status" value="1"/>
</dbReference>
<dbReference type="Proteomes" id="UP000006657">
    <property type="component" value="Chromosome"/>
</dbReference>